<dbReference type="HAMAP" id="MF_01126">
    <property type="entry name" value="UPF0298"/>
    <property type="match status" value="1"/>
</dbReference>
<comment type="subcellular location">
    <subcellularLocation>
        <location evidence="2">Cytoplasm</location>
    </subcellularLocation>
</comment>
<dbReference type="Pfam" id="PF09902">
    <property type="entry name" value="DUF2129"/>
    <property type="match status" value="1"/>
</dbReference>
<dbReference type="EMBL" id="UHFM01000006">
    <property type="protein sequence ID" value="SUN58463.1"/>
    <property type="molecule type" value="Genomic_DNA"/>
</dbReference>
<dbReference type="NCBIfam" id="NF002631">
    <property type="entry name" value="PRK02302.1"/>
    <property type="match status" value="1"/>
</dbReference>
<protein>
    <recommendedName>
        <fullName evidence="2">UPF0298 protein NCTC13767_00417</fullName>
    </recommendedName>
</protein>
<evidence type="ECO:0000313" key="4">
    <source>
        <dbReference type="Proteomes" id="UP000254510"/>
    </source>
</evidence>
<keyword evidence="1 2" id="KW-0963">Cytoplasm</keyword>
<dbReference type="InterPro" id="IPR010368">
    <property type="entry name" value="Com_YlbF"/>
</dbReference>
<dbReference type="AlphaFoldDB" id="A0A380K2R1"/>
<dbReference type="PANTHER" id="PTHR38448:SF2">
    <property type="entry name" value="REGULATORY PROTEIN YLBF"/>
    <property type="match status" value="1"/>
</dbReference>
<dbReference type="GO" id="GO:0005737">
    <property type="term" value="C:cytoplasm"/>
    <property type="evidence" value="ECO:0007669"/>
    <property type="project" value="UniProtKB-SubCell"/>
</dbReference>
<dbReference type="Gene3D" id="1.20.1500.10">
    <property type="entry name" value="YheA/YmcA-like"/>
    <property type="match status" value="1"/>
</dbReference>
<sequence length="228" mass="26593">MLTIDEQLFDIDETIDEVVASFLELESVKDYRKAREVFLADTILQEKIMHFQALKQSYEDAKPYAAFRPELTEIRHQLLKEKRAIDINEKVSQLRQSEVAVQKILAELSQKISSAISSDIFVDTGLPLAPHKLHHGNCSKGGRKKMFKKQERQGIIVYLYYNRDARKLNKYGDVLYHSRKMRYQVLYVNKEEAEDIAKEISELKFVKEVSLSQFDNIDKNFVGNLARF</sequence>
<dbReference type="SUPFAM" id="SSF158622">
    <property type="entry name" value="YheA/YmcA-like"/>
    <property type="match status" value="1"/>
</dbReference>
<dbReference type="Proteomes" id="UP000254510">
    <property type="component" value="Unassembled WGS sequence"/>
</dbReference>
<reference evidence="3 4" key="1">
    <citation type="submission" date="2018-06" db="EMBL/GenBank/DDBJ databases">
        <authorList>
            <consortium name="Pathogen Informatics"/>
            <person name="Doyle S."/>
        </authorList>
    </citation>
    <scope>NUCLEOTIDE SEQUENCE [LARGE SCALE GENOMIC DNA]</scope>
    <source>
        <strain evidence="3 4">NCTC13767</strain>
    </source>
</reference>
<dbReference type="InterPro" id="IPR023378">
    <property type="entry name" value="YheA/YmcA-like_dom_sf"/>
</dbReference>
<evidence type="ECO:0000256" key="2">
    <source>
        <dbReference type="HAMAP-Rule" id="MF_01126"/>
    </source>
</evidence>
<comment type="similarity">
    <text evidence="2">Belongs to the UPF0298 family.</text>
</comment>
<dbReference type="PANTHER" id="PTHR38448">
    <property type="entry name" value="REGULATORY PROTEIN YLBF-RELATED"/>
    <property type="match status" value="1"/>
</dbReference>
<name>A0A380K2R1_9STRE</name>
<gene>
    <name evidence="3" type="ORF">NCTC13767_00417</name>
</gene>
<dbReference type="InterPro" id="IPR016979">
    <property type="entry name" value="DUF2129"/>
</dbReference>
<dbReference type="InterPro" id="IPR052767">
    <property type="entry name" value="Bact_com_dev_regulator"/>
</dbReference>
<accession>A0A380K2R1</accession>
<evidence type="ECO:0000313" key="3">
    <source>
        <dbReference type="EMBL" id="SUN58463.1"/>
    </source>
</evidence>
<evidence type="ECO:0000256" key="1">
    <source>
        <dbReference type="ARBA" id="ARBA00022490"/>
    </source>
</evidence>
<dbReference type="Pfam" id="PF06133">
    <property type="entry name" value="Com_YlbF"/>
    <property type="match status" value="1"/>
</dbReference>
<proteinExistence type="inferred from homology"/>
<organism evidence="3 4">
    <name type="scientific">Streptococcus gallolyticus</name>
    <dbReference type="NCBI Taxonomy" id="315405"/>
    <lineage>
        <taxon>Bacteria</taxon>
        <taxon>Bacillati</taxon>
        <taxon>Bacillota</taxon>
        <taxon>Bacilli</taxon>
        <taxon>Lactobacillales</taxon>
        <taxon>Streptococcaceae</taxon>
        <taxon>Streptococcus</taxon>
    </lineage>
</organism>